<dbReference type="AlphaFoldDB" id="A0A7W0BZB6"/>
<evidence type="ECO:0000313" key="2">
    <source>
        <dbReference type="Proteomes" id="UP000523087"/>
    </source>
</evidence>
<keyword evidence="2" id="KW-1185">Reference proteome</keyword>
<dbReference type="Proteomes" id="UP000523087">
    <property type="component" value="Unassembled WGS sequence"/>
</dbReference>
<evidence type="ECO:0000313" key="1">
    <source>
        <dbReference type="EMBL" id="MBA2875425.1"/>
    </source>
</evidence>
<name>A0A7W0BZB6_9BACL</name>
<sequence>MIEKNYGHWHLDYYCEERDFYTTATGFWNDEGSWDVFFNELKDNEMCKLFGSLGYEIDKAFGVVLFKANDFDDVHDKFVRWVEDMLLPFLEKK</sequence>
<accession>A0A7W0BZB6</accession>
<gene>
    <name evidence="1" type="ORF">HNR31_002213</name>
</gene>
<dbReference type="EMBL" id="JACDUT010000006">
    <property type="protein sequence ID" value="MBA2875425.1"/>
    <property type="molecule type" value="Genomic_DNA"/>
</dbReference>
<dbReference type="RefSeq" id="WP_181556243.1">
    <property type="nucleotide sequence ID" value="NZ_JACDUT010000006.1"/>
</dbReference>
<reference evidence="1 2" key="1">
    <citation type="submission" date="2020-07" db="EMBL/GenBank/DDBJ databases">
        <title>Genomic Encyclopedia of Type Strains, Phase IV (KMG-IV): sequencing the most valuable type-strain genomes for metagenomic binning, comparative biology and taxonomic classification.</title>
        <authorList>
            <person name="Goeker M."/>
        </authorList>
    </citation>
    <scope>NUCLEOTIDE SEQUENCE [LARGE SCALE GENOMIC DNA]</scope>
    <source>
        <strain evidence="1 2">DSM 15730</strain>
    </source>
</reference>
<proteinExistence type="predicted"/>
<comment type="caution">
    <text evidence="1">The sequence shown here is derived from an EMBL/GenBank/DDBJ whole genome shotgun (WGS) entry which is preliminary data.</text>
</comment>
<organism evidence="1 2">
    <name type="scientific">Thermaerobacillus caldiproteolyticus</name>
    <dbReference type="NCBI Taxonomy" id="247480"/>
    <lineage>
        <taxon>Bacteria</taxon>
        <taxon>Bacillati</taxon>
        <taxon>Bacillota</taxon>
        <taxon>Bacilli</taxon>
        <taxon>Bacillales</taxon>
        <taxon>Anoxybacillaceae</taxon>
        <taxon>Thermaerobacillus</taxon>
    </lineage>
</organism>
<protein>
    <submittedName>
        <fullName evidence="1">Uncharacterized protein</fullName>
    </submittedName>
</protein>